<dbReference type="GO" id="GO:0016829">
    <property type="term" value="F:lyase activity"/>
    <property type="evidence" value="ECO:0007669"/>
    <property type="project" value="UniProtKB-KW"/>
</dbReference>
<dbReference type="OrthoDB" id="9802667at2"/>
<dbReference type="EMBL" id="SKFG01000027">
    <property type="protein sequence ID" value="TCZ74236.1"/>
    <property type="molecule type" value="Genomic_DNA"/>
</dbReference>
<keyword evidence="4" id="KW-0456">Lyase</keyword>
<proteinExistence type="inferred from homology"/>
<dbReference type="PANTHER" id="PTHR30246:SF1">
    <property type="entry name" value="2-DEHYDRO-3-DEOXY-6-PHOSPHOGALACTONATE ALDOLASE-RELATED"/>
    <property type="match status" value="1"/>
</dbReference>
<dbReference type="InterPro" id="IPR000887">
    <property type="entry name" value="Aldlse_KDPG_KHG"/>
</dbReference>
<reference evidence="6 7" key="1">
    <citation type="submission" date="2019-03" db="EMBL/GenBank/DDBJ databases">
        <authorList>
            <person name="Kim M.K.M."/>
        </authorList>
    </citation>
    <scope>NUCLEOTIDE SEQUENCE [LARGE SCALE GENOMIC DNA]</scope>
    <source>
        <strain evidence="6 7">18JY21-1</strain>
    </source>
</reference>
<dbReference type="Gene3D" id="3.20.20.70">
    <property type="entry name" value="Aldolase class I"/>
    <property type="match status" value="1"/>
</dbReference>
<evidence type="ECO:0000256" key="5">
    <source>
        <dbReference type="ARBA" id="ARBA00023277"/>
    </source>
</evidence>
<keyword evidence="5" id="KW-0119">Carbohydrate metabolism</keyword>
<name>A0A4R4E3W9_9BACL</name>
<dbReference type="NCBIfam" id="TIGR01182">
    <property type="entry name" value="eda"/>
    <property type="match status" value="1"/>
</dbReference>
<evidence type="ECO:0000313" key="7">
    <source>
        <dbReference type="Proteomes" id="UP000295418"/>
    </source>
</evidence>
<keyword evidence="7" id="KW-1185">Reference proteome</keyword>
<comment type="pathway">
    <text evidence="1">Carbohydrate acid metabolism.</text>
</comment>
<dbReference type="AlphaFoldDB" id="A0A4R4E3W9"/>
<dbReference type="InterPro" id="IPR013785">
    <property type="entry name" value="Aldolase_TIM"/>
</dbReference>
<protein>
    <submittedName>
        <fullName evidence="6">Bifunctional 4-hydroxy-2-oxoglutarate aldolase/2-dehydro-3-deoxy-phosphogluconate aldolase</fullName>
    </submittedName>
</protein>
<dbReference type="Pfam" id="PF01081">
    <property type="entry name" value="Aldolase"/>
    <property type="match status" value="1"/>
</dbReference>
<accession>A0A4R4E3W9</accession>
<sequence length="218" mass="23423">MITERGLSLMEQTRVIAIVRGIEHKHIVSVAEALYAGGISVMEVTLNTPGAPAMIYELQEAVGDRMFIGAGTVLNMNDAHKAVEAGASFIVTPNVDEEVIRYSAARNIPIYPGAMTPTEVVRAWSAGATAIKVFPTSVLGSGYIKELRGPLSHIPFLAVGGVREETLMEFLQAGSYGFGIGGVLFNREAIEQGNYDSITHTAKRLTSIIQEHLAHSRA</sequence>
<evidence type="ECO:0000256" key="3">
    <source>
        <dbReference type="ARBA" id="ARBA00011233"/>
    </source>
</evidence>
<comment type="caution">
    <text evidence="6">The sequence shown here is derived from an EMBL/GenBank/DDBJ whole genome shotgun (WGS) entry which is preliminary data.</text>
</comment>
<dbReference type="RefSeq" id="WP_132419804.1">
    <property type="nucleotide sequence ID" value="NZ_SKFG01000027.1"/>
</dbReference>
<evidence type="ECO:0000256" key="4">
    <source>
        <dbReference type="ARBA" id="ARBA00023239"/>
    </source>
</evidence>
<gene>
    <name evidence="6" type="ORF">E0485_19815</name>
</gene>
<dbReference type="CDD" id="cd00452">
    <property type="entry name" value="KDPG_aldolase"/>
    <property type="match status" value="1"/>
</dbReference>
<evidence type="ECO:0000256" key="2">
    <source>
        <dbReference type="ARBA" id="ARBA00006906"/>
    </source>
</evidence>
<comment type="subunit">
    <text evidence="3">Homotrimer.</text>
</comment>
<comment type="similarity">
    <text evidence="2">Belongs to the KHG/KDPG aldolase family.</text>
</comment>
<evidence type="ECO:0000313" key="6">
    <source>
        <dbReference type="EMBL" id="TCZ74236.1"/>
    </source>
</evidence>
<dbReference type="SUPFAM" id="SSF51569">
    <property type="entry name" value="Aldolase"/>
    <property type="match status" value="1"/>
</dbReference>
<dbReference type="Proteomes" id="UP000295418">
    <property type="component" value="Unassembled WGS sequence"/>
</dbReference>
<evidence type="ECO:0000256" key="1">
    <source>
        <dbReference type="ARBA" id="ARBA00004761"/>
    </source>
</evidence>
<dbReference type="PANTHER" id="PTHR30246">
    <property type="entry name" value="2-KETO-3-DEOXY-6-PHOSPHOGLUCONATE ALDOLASE"/>
    <property type="match status" value="1"/>
</dbReference>
<organism evidence="6 7">
    <name type="scientific">Paenibacillus albiflavus</name>
    <dbReference type="NCBI Taxonomy" id="2545760"/>
    <lineage>
        <taxon>Bacteria</taxon>
        <taxon>Bacillati</taxon>
        <taxon>Bacillota</taxon>
        <taxon>Bacilli</taxon>
        <taxon>Bacillales</taxon>
        <taxon>Paenibacillaceae</taxon>
        <taxon>Paenibacillus</taxon>
    </lineage>
</organism>